<evidence type="ECO:0000259" key="10">
    <source>
        <dbReference type="Pfam" id="PF01431"/>
    </source>
</evidence>
<keyword evidence="9" id="KW-0472">Membrane</keyword>
<organism evidence="12 13">
    <name type="scientific">Trichinella pseudospiralis</name>
    <name type="common">Parasitic roundworm</name>
    <dbReference type="NCBI Taxonomy" id="6337"/>
    <lineage>
        <taxon>Eukaryota</taxon>
        <taxon>Metazoa</taxon>
        <taxon>Ecdysozoa</taxon>
        <taxon>Nematoda</taxon>
        <taxon>Enoplea</taxon>
        <taxon>Dorylaimia</taxon>
        <taxon>Trichinellida</taxon>
        <taxon>Trichinellidae</taxon>
        <taxon>Trichinella</taxon>
    </lineage>
</organism>
<evidence type="ECO:0000256" key="3">
    <source>
        <dbReference type="ARBA" id="ARBA00022670"/>
    </source>
</evidence>
<keyword evidence="7" id="KW-0482">Metalloprotease</keyword>
<dbReference type="Pfam" id="PF01431">
    <property type="entry name" value="Peptidase_M13"/>
    <property type="match status" value="2"/>
</dbReference>
<dbReference type="AlphaFoldDB" id="A0A0V0XVX2"/>
<feature type="transmembrane region" description="Helical" evidence="9">
    <location>
        <begin position="101"/>
        <end position="121"/>
    </location>
</feature>
<evidence type="ECO:0000256" key="6">
    <source>
        <dbReference type="ARBA" id="ARBA00022833"/>
    </source>
</evidence>
<dbReference type="Pfam" id="PF05649">
    <property type="entry name" value="Peptidase_M13_N"/>
    <property type="match status" value="1"/>
</dbReference>
<comment type="cofactor">
    <cofactor evidence="1">
        <name>Zn(2+)</name>
        <dbReference type="ChEBI" id="CHEBI:29105"/>
    </cofactor>
</comment>
<dbReference type="InterPro" id="IPR024079">
    <property type="entry name" value="MetalloPept_cat_dom_sf"/>
</dbReference>
<dbReference type="GO" id="GO:0046872">
    <property type="term" value="F:metal ion binding"/>
    <property type="evidence" value="ECO:0007669"/>
    <property type="project" value="UniProtKB-KW"/>
</dbReference>
<dbReference type="PANTHER" id="PTHR11733:SF239">
    <property type="entry name" value="NEPRILYSIN-11"/>
    <property type="match status" value="1"/>
</dbReference>
<dbReference type="PANTHER" id="PTHR11733">
    <property type="entry name" value="ZINC METALLOPROTEASE FAMILY M13 NEPRILYSIN-RELATED"/>
    <property type="match status" value="1"/>
</dbReference>
<feature type="region of interest" description="Disordered" evidence="8">
    <location>
        <begin position="1"/>
        <end position="37"/>
    </location>
</feature>
<dbReference type="InterPro" id="IPR000718">
    <property type="entry name" value="Peptidase_M13"/>
</dbReference>
<protein>
    <submittedName>
        <fullName evidence="12">Neprilysin-2</fullName>
    </submittedName>
</protein>
<dbReference type="EMBL" id="JYDU01000116">
    <property type="protein sequence ID" value="KRX92260.1"/>
    <property type="molecule type" value="Genomic_DNA"/>
</dbReference>
<name>A0A0V0XVX2_TRIPS</name>
<evidence type="ECO:0000256" key="7">
    <source>
        <dbReference type="ARBA" id="ARBA00023049"/>
    </source>
</evidence>
<keyword evidence="3" id="KW-0645">Protease</keyword>
<dbReference type="PRINTS" id="PR00786">
    <property type="entry name" value="NEPRILYSIN"/>
</dbReference>
<dbReference type="InterPro" id="IPR042089">
    <property type="entry name" value="Peptidase_M13_dom_2"/>
</dbReference>
<evidence type="ECO:0000256" key="2">
    <source>
        <dbReference type="ARBA" id="ARBA00007357"/>
    </source>
</evidence>
<keyword evidence="4" id="KW-0479">Metal-binding</keyword>
<evidence type="ECO:0000313" key="12">
    <source>
        <dbReference type="EMBL" id="KRX92260.1"/>
    </source>
</evidence>
<comment type="similarity">
    <text evidence="2">Belongs to the peptidase M13 family.</text>
</comment>
<feature type="domain" description="Peptidase M13 C-terminal" evidence="10">
    <location>
        <begin position="694"/>
        <end position="852"/>
    </location>
</feature>
<sequence>MPTWTKPNLVTDAEKAGRESTVTSTTTNNSATSNGENLSEDSCVYLVDQRRRSSSASPRSTLIPFDLQPVASDSHTPASPTVTFASKANFCWSTRTKLEKCLVCTLLLMIFSIGALLLLLLTSSNARGFSYGSLNHPAAVLNDRVPICTTKGCVEAAANLLLAIDSTQDPCENFYEYACGQWNRHFSIPDDMSGYGTFALVRDRVRRQLKNLLESAQNKSSRAIQMAQMMYRSCMNTSAINALKSTNMIKVLELFGGWPILKPNWNSRSIDLTEIIGQMRGMYSLDVFFSLYVYADAKNTTRNILTIHQGSLGLGPSTREYYLNDSLYHNQMAAYQRYFTRIVQIIAADTKTQISEAQIGQEIEEILKFEKTYAAITSPDDQRRNHSLLYNRWTIQQLKENVPVINWNIFFRMFMPEKVMKAINNDTAVIVTDLHYITQINKLLTVTDKRILVNYLMWRLVKAWASMLDERYDMAFQEFVQVMVGRQSRPARWKICVPAVVGWMEMATGALYVKAHFNQKDKDEALAMIDHLRLAFTDLVAKLDWMDYQTKQIAIEKAREMINHIGYPEFINNDTVLDEYYNGLHLLPNDSYFEIGRKASFWLLQREMLDLLRPFDRNRFDTSPAIVNAFYSPEKNVITFPAGILQPPFFNGEYLKAINYGSIGAVIGHEITHGFDDQGEHLDAVEYVSYNLFTFIFLGSQYDKNGNLKDWWTPTAFDRFRERTTCIIEQYNNYTVPDINIKVNGRLTQGENIADNAGVKEAYMAYRKYIEDNGSEEPRLPGLVNMTNDQIFFLSYANFWCGHKKPAAALQQVLTDPHSPEMFRVIGVLSNLDEFAKTFNCKPGTQMNPLPSTRRKCSVW</sequence>
<evidence type="ECO:0000256" key="4">
    <source>
        <dbReference type="ARBA" id="ARBA00022723"/>
    </source>
</evidence>
<dbReference type="CDD" id="cd08662">
    <property type="entry name" value="M13"/>
    <property type="match status" value="1"/>
</dbReference>
<feature type="domain" description="Peptidase M13 N-terminal" evidence="11">
    <location>
        <begin position="170"/>
        <end position="568"/>
    </location>
</feature>
<evidence type="ECO:0000259" key="11">
    <source>
        <dbReference type="Pfam" id="PF05649"/>
    </source>
</evidence>
<keyword evidence="9" id="KW-1133">Transmembrane helix</keyword>
<keyword evidence="9" id="KW-0812">Transmembrane</keyword>
<dbReference type="STRING" id="6337.A0A0V0XVX2"/>
<evidence type="ECO:0000256" key="1">
    <source>
        <dbReference type="ARBA" id="ARBA00001947"/>
    </source>
</evidence>
<keyword evidence="5" id="KW-0378">Hydrolase</keyword>
<dbReference type="Proteomes" id="UP000054815">
    <property type="component" value="Unassembled WGS sequence"/>
</dbReference>
<reference evidence="12 13" key="1">
    <citation type="submission" date="2015-01" db="EMBL/GenBank/DDBJ databases">
        <title>Evolution of Trichinella species and genotypes.</title>
        <authorList>
            <person name="Korhonen P.K."/>
            <person name="Edoardo P."/>
            <person name="Giuseppe L.R."/>
            <person name="Gasser R.B."/>
        </authorList>
    </citation>
    <scope>NUCLEOTIDE SEQUENCE [LARGE SCALE GENOMIC DNA]</scope>
    <source>
        <strain evidence="12">ISS141</strain>
    </source>
</reference>
<dbReference type="Gene3D" id="1.10.1380.10">
    <property type="entry name" value="Neutral endopeptidase , domain2"/>
    <property type="match status" value="1"/>
</dbReference>
<feature type="compositionally biased region" description="Low complexity" evidence="8">
    <location>
        <begin position="20"/>
        <end position="34"/>
    </location>
</feature>
<proteinExistence type="inferred from homology"/>
<keyword evidence="6" id="KW-0862">Zinc</keyword>
<evidence type="ECO:0000256" key="9">
    <source>
        <dbReference type="SAM" id="Phobius"/>
    </source>
</evidence>
<evidence type="ECO:0000256" key="5">
    <source>
        <dbReference type="ARBA" id="ARBA00022801"/>
    </source>
</evidence>
<evidence type="ECO:0000313" key="13">
    <source>
        <dbReference type="Proteomes" id="UP000054815"/>
    </source>
</evidence>
<accession>A0A0V0XVX2</accession>
<dbReference type="GO" id="GO:0016485">
    <property type="term" value="P:protein processing"/>
    <property type="evidence" value="ECO:0007669"/>
    <property type="project" value="TreeGrafter"/>
</dbReference>
<gene>
    <name evidence="12" type="primary">nep-2</name>
    <name evidence="12" type="ORF">T4E_7839</name>
</gene>
<dbReference type="Gene3D" id="3.40.390.10">
    <property type="entry name" value="Collagenase (Catalytic Domain)"/>
    <property type="match status" value="1"/>
</dbReference>
<comment type="caution">
    <text evidence="12">The sequence shown here is derived from an EMBL/GenBank/DDBJ whole genome shotgun (WGS) entry which is preliminary data.</text>
</comment>
<dbReference type="GO" id="GO:0005886">
    <property type="term" value="C:plasma membrane"/>
    <property type="evidence" value="ECO:0007669"/>
    <property type="project" value="TreeGrafter"/>
</dbReference>
<dbReference type="InterPro" id="IPR018497">
    <property type="entry name" value="Peptidase_M13_C"/>
</dbReference>
<dbReference type="PROSITE" id="PS51885">
    <property type="entry name" value="NEPRILYSIN"/>
    <property type="match status" value="1"/>
</dbReference>
<evidence type="ECO:0000256" key="8">
    <source>
        <dbReference type="SAM" id="MobiDB-lite"/>
    </source>
</evidence>
<dbReference type="GO" id="GO:0004222">
    <property type="term" value="F:metalloendopeptidase activity"/>
    <property type="evidence" value="ECO:0007669"/>
    <property type="project" value="InterPro"/>
</dbReference>
<feature type="domain" description="Peptidase M13 C-terminal" evidence="10">
    <location>
        <begin position="628"/>
        <end position="684"/>
    </location>
</feature>
<dbReference type="SUPFAM" id="SSF55486">
    <property type="entry name" value="Metalloproteases ('zincins'), catalytic domain"/>
    <property type="match status" value="1"/>
</dbReference>
<dbReference type="InterPro" id="IPR008753">
    <property type="entry name" value="Peptidase_M13_N"/>
</dbReference>